<sequence>MAIHRLTKRVLAGGAAVALAATSLVACNDDSEEAAEGPIRVGATDDSSRQWEVFKEEVENAGIDMEVVSFSDYNTPNDALVQGQIDVNQFQHLQFLATYNVGADEDLVPVGSTEIVPLSLYWKDHDSLEGIEGEDITIPNDSTNQARAINVLIQAELIELENDDVLEPVPADIDEEASKVGVIPVDAAQTAIAYGEGNPAVINNSFLNRANIDPNEAIFSDDPESELAEPYINTFVTTPENADDPRIPELVEIWHSQPVQDAIAEDSGGTSVPVQRPVEELQEILERIEGQLRNEEAAGSGAEDDADDADAEDEADEDGDAEDDPESEETDGDEDATTEDEENEEEAEEQPAA</sequence>
<dbReference type="InterPro" id="IPR004872">
    <property type="entry name" value="Lipoprotein_NlpA"/>
</dbReference>
<dbReference type="Gene3D" id="3.40.190.10">
    <property type="entry name" value="Periplasmic binding protein-like II"/>
    <property type="match status" value="2"/>
</dbReference>
<dbReference type="PATRIC" id="fig|883169.3.peg.1164"/>
<evidence type="ECO:0000256" key="3">
    <source>
        <dbReference type="ARBA" id="ARBA00022729"/>
    </source>
</evidence>
<dbReference type="HOGENOM" id="CLU_067080_1_1_11"/>
<evidence type="ECO:0000313" key="10">
    <source>
        <dbReference type="Proteomes" id="UP000006078"/>
    </source>
</evidence>
<proteinExistence type="inferred from homology"/>
<feature type="region of interest" description="Disordered" evidence="7">
    <location>
        <begin position="291"/>
        <end position="353"/>
    </location>
</feature>
<dbReference type="PANTHER" id="PTHR30429:SF3">
    <property type="entry name" value="LIPOPROTEIN"/>
    <property type="match status" value="1"/>
</dbReference>
<feature type="chain" id="PRO_5038740240" evidence="8">
    <location>
        <begin position="27"/>
        <end position="353"/>
    </location>
</feature>
<protein>
    <submittedName>
        <fullName evidence="9">YaeC family lipoprotein</fullName>
    </submittedName>
</protein>
<dbReference type="STRING" id="29321.AAV33_09560"/>
<keyword evidence="5" id="KW-0564">Palmitate</keyword>
<evidence type="ECO:0000256" key="5">
    <source>
        <dbReference type="ARBA" id="ARBA00023139"/>
    </source>
</evidence>
<dbReference type="PANTHER" id="PTHR30429">
    <property type="entry name" value="D-METHIONINE-BINDING LIPOPROTEIN METQ"/>
    <property type="match status" value="1"/>
</dbReference>
<organism evidence="9 10">
    <name type="scientific">Corynebacterium otitidis ATCC 51513</name>
    <dbReference type="NCBI Taxonomy" id="883169"/>
    <lineage>
        <taxon>Bacteria</taxon>
        <taxon>Bacillati</taxon>
        <taxon>Actinomycetota</taxon>
        <taxon>Actinomycetes</taxon>
        <taxon>Mycobacteriales</taxon>
        <taxon>Corynebacteriaceae</taxon>
        <taxon>Corynebacterium</taxon>
    </lineage>
</organism>
<evidence type="ECO:0000313" key="9">
    <source>
        <dbReference type="EMBL" id="EJZ81867.1"/>
    </source>
</evidence>
<dbReference type="AlphaFoldDB" id="K0YEA3"/>
<evidence type="ECO:0000256" key="6">
    <source>
        <dbReference type="ARBA" id="ARBA00023288"/>
    </source>
</evidence>
<keyword evidence="6 9" id="KW-0449">Lipoprotein</keyword>
<evidence type="ECO:0000256" key="1">
    <source>
        <dbReference type="ARBA" id="ARBA00004635"/>
    </source>
</evidence>
<feature type="compositionally biased region" description="Acidic residues" evidence="7">
    <location>
        <begin position="302"/>
        <end position="353"/>
    </location>
</feature>
<evidence type="ECO:0000256" key="4">
    <source>
        <dbReference type="ARBA" id="ARBA00023136"/>
    </source>
</evidence>
<dbReference type="SUPFAM" id="SSF53850">
    <property type="entry name" value="Periplasmic binding protein-like II"/>
    <property type="match status" value="1"/>
</dbReference>
<name>K0YEA3_9CORY</name>
<evidence type="ECO:0000256" key="7">
    <source>
        <dbReference type="SAM" id="MobiDB-lite"/>
    </source>
</evidence>
<comment type="caution">
    <text evidence="9">The sequence shown here is derived from an EMBL/GenBank/DDBJ whole genome shotgun (WGS) entry which is preliminary data.</text>
</comment>
<evidence type="ECO:0000256" key="8">
    <source>
        <dbReference type="SAM" id="SignalP"/>
    </source>
</evidence>
<dbReference type="Pfam" id="PF03180">
    <property type="entry name" value="Lipoprotein_9"/>
    <property type="match status" value="1"/>
</dbReference>
<comment type="subcellular location">
    <subcellularLocation>
        <location evidence="1">Membrane</location>
        <topology evidence="1">Lipid-anchor</topology>
    </subcellularLocation>
</comment>
<feature type="signal peptide" evidence="8">
    <location>
        <begin position="1"/>
        <end position="26"/>
    </location>
</feature>
<accession>K0YEA3</accession>
<dbReference type="Proteomes" id="UP000006078">
    <property type="component" value="Unassembled WGS sequence"/>
</dbReference>
<evidence type="ECO:0000256" key="2">
    <source>
        <dbReference type="ARBA" id="ARBA00008973"/>
    </source>
</evidence>
<keyword evidence="3 8" id="KW-0732">Signal</keyword>
<reference evidence="9 10" key="1">
    <citation type="submission" date="2012-08" db="EMBL/GenBank/DDBJ databases">
        <title>The Genome Sequence of Turicella otitidis ATCC 51513.</title>
        <authorList>
            <consortium name="The Broad Institute Genome Sequencing Platform"/>
            <person name="Earl A."/>
            <person name="Ward D."/>
            <person name="Feldgarden M."/>
            <person name="Gevers D."/>
            <person name="Huys G."/>
            <person name="Walker B."/>
            <person name="Young S.K."/>
            <person name="Zeng Q."/>
            <person name="Gargeya S."/>
            <person name="Fitzgerald M."/>
            <person name="Haas B."/>
            <person name="Abouelleil A."/>
            <person name="Alvarado L."/>
            <person name="Arachchi H.M."/>
            <person name="Berlin A.M."/>
            <person name="Chapman S.B."/>
            <person name="Goldberg J."/>
            <person name="Griggs A."/>
            <person name="Gujja S."/>
            <person name="Hansen M."/>
            <person name="Howarth C."/>
            <person name="Imamovic A."/>
            <person name="Larimer J."/>
            <person name="McCowen C."/>
            <person name="Montmayeur A."/>
            <person name="Murphy C."/>
            <person name="Neiman D."/>
            <person name="Pearson M."/>
            <person name="Priest M."/>
            <person name="Roberts A."/>
            <person name="Saif S."/>
            <person name="Shea T."/>
            <person name="Sisk P."/>
            <person name="Sykes S."/>
            <person name="Wortman J."/>
            <person name="Nusbaum C."/>
            <person name="Birren B."/>
        </authorList>
    </citation>
    <scope>NUCLEOTIDE SEQUENCE [LARGE SCALE GENOMIC DNA]</scope>
    <source>
        <strain evidence="9 10">ATCC 51513</strain>
    </source>
</reference>
<dbReference type="PROSITE" id="PS51257">
    <property type="entry name" value="PROKAR_LIPOPROTEIN"/>
    <property type="match status" value="1"/>
</dbReference>
<keyword evidence="4" id="KW-0472">Membrane</keyword>
<dbReference type="eggNOG" id="COG1464">
    <property type="taxonomic scope" value="Bacteria"/>
</dbReference>
<gene>
    <name evidence="9" type="ORF">HMPREF9719_01207</name>
</gene>
<comment type="similarity">
    <text evidence="2">Belongs to the NlpA lipoprotein family.</text>
</comment>
<dbReference type="GO" id="GO:0016020">
    <property type="term" value="C:membrane"/>
    <property type="evidence" value="ECO:0007669"/>
    <property type="project" value="UniProtKB-SubCell"/>
</dbReference>
<keyword evidence="10" id="KW-1185">Reference proteome</keyword>
<dbReference type="EMBL" id="AHAE01000055">
    <property type="protein sequence ID" value="EJZ81867.1"/>
    <property type="molecule type" value="Genomic_DNA"/>
</dbReference>